<protein>
    <submittedName>
        <fullName evidence="3">Uncharacterized protein</fullName>
    </submittedName>
</protein>
<feature type="region of interest" description="Disordered" evidence="1">
    <location>
        <begin position="49"/>
        <end position="78"/>
    </location>
</feature>
<name>A0A8S2UXX9_9BILA</name>
<organism evidence="3 4">
    <name type="scientific">Didymodactylos carnosus</name>
    <dbReference type="NCBI Taxonomy" id="1234261"/>
    <lineage>
        <taxon>Eukaryota</taxon>
        <taxon>Metazoa</taxon>
        <taxon>Spiralia</taxon>
        <taxon>Gnathifera</taxon>
        <taxon>Rotifera</taxon>
        <taxon>Eurotatoria</taxon>
        <taxon>Bdelloidea</taxon>
        <taxon>Philodinida</taxon>
        <taxon>Philodinidae</taxon>
        <taxon>Didymodactylos</taxon>
    </lineage>
</organism>
<evidence type="ECO:0000313" key="3">
    <source>
        <dbReference type="EMBL" id="CAF4343595.1"/>
    </source>
</evidence>
<dbReference type="AlphaFoldDB" id="A0A8S2UXX9"/>
<reference evidence="3" key="1">
    <citation type="submission" date="2021-02" db="EMBL/GenBank/DDBJ databases">
        <authorList>
            <person name="Nowell W R."/>
        </authorList>
    </citation>
    <scope>NUCLEOTIDE SEQUENCE</scope>
</reference>
<evidence type="ECO:0000256" key="1">
    <source>
        <dbReference type="SAM" id="MobiDB-lite"/>
    </source>
</evidence>
<feature type="compositionally biased region" description="Acidic residues" evidence="1">
    <location>
        <begin position="49"/>
        <end position="75"/>
    </location>
</feature>
<evidence type="ECO:0000313" key="2">
    <source>
        <dbReference type="EMBL" id="CAF1553071.1"/>
    </source>
</evidence>
<dbReference type="Proteomes" id="UP000682733">
    <property type="component" value="Unassembled WGS sequence"/>
</dbReference>
<dbReference type="EMBL" id="CAJOBA010063238">
    <property type="protein sequence ID" value="CAF4343595.1"/>
    <property type="molecule type" value="Genomic_DNA"/>
</dbReference>
<dbReference type="EMBL" id="CAJNOK010040737">
    <property type="protein sequence ID" value="CAF1553071.1"/>
    <property type="molecule type" value="Genomic_DNA"/>
</dbReference>
<dbReference type="Proteomes" id="UP000677228">
    <property type="component" value="Unassembled WGS sequence"/>
</dbReference>
<feature type="non-terminal residue" evidence="3">
    <location>
        <position position="1"/>
    </location>
</feature>
<comment type="caution">
    <text evidence="3">The sequence shown here is derived from an EMBL/GenBank/DDBJ whole genome shotgun (WGS) entry which is preliminary data.</text>
</comment>
<gene>
    <name evidence="2" type="ORF">OVA965_LOCUS39400</name>
    <name evidence="3" type="ORF">TMI583_LOCUS40704</name>
</gene>
<sequence length="111" mass="12535">LVATSLTINQPPPVTMQERQMAEQLADTIALLSKGPKFDYYEEITLDLGEMSDEEHSEEEEETSEIEAGTEEADPDCSRPEIYLWISTVFGIPRNKETEDTERGRAGLQKN</sequence>
<accession>A0A8S2UXX9</accession>
<evidence type="ECO:0000313" key="4">
    <source>
        <dbReference type="Proteomes" id="UP000682733"/>
    </source>
</evidence>
<proteinExistence type="predicted"/>